<accession>A0A8J3WRH5</accession>
<dbReference type="EMBL" id="BOOK01000006">
    <property type="protein sequence ID" value="GIH99185.1"/>
    <property type="molecule type" value="Genomic_DNA"/>
</dbReference>
<evidence type="ECO:0000256" key="1">
    <source>
        <dbReference type="SAM" id="MobiDB-lite"/>
    </source>
</evidence>
<organism evidence="2 3">
    <name type="scientific">Planobispora takensis</name>
    <dbReference type="NCBI Taxonomy" id="1367882"/>
    <lineage>
        <taxon>Bacteria</taxon>
        <taxon>Bacillati</taxon>
        <taxon>Actinomycetota</taxon>
        <taxon>Actinomycetes</taxon>
        <taxon>Streptosporangiales</taxon>
        <taxon>Streptosporangiaceae</taxon>
        <taxon>Planobispora</taxon>
    </lineage>
</organism>
<comment type="caution">
    <text evidence="2">The sequence shown here is derived from an EMBL/GenBank/DDBJ whole genome shotgun (WGS) entry which is preliminary data.</text>
</comment>
<protein>
    <submittedName>
        <fullName evidence="2">Uncharacterized protein</fullName>
    </submittedName>
</protein>
<proteinExistence type="predicted"/>
<sequence length="172" mass="18979">MAGDHSHEATAPYGGERLLPAASWTGAVEQRVGGPRLHRAFQVPPPGASAPNPGEAGGRPRTTPAPYQKPTHADHFQEDPMDPECPGLAIHLGLPLRGCERLIWQPQPSGRYRVLDYTCSCRAVVYELVSCGGAYQIRKIIQGRPPKSWYAGRWNHQEAQGWWQRLLTGLAR</sequence>
<gene>
    <name evidence="2" type="ORF">Pta02_11940</name>
</gene>
<keyword evidence="3" id="KW-1185">Reference proteome</keyword>
<evidence type="ECO:0000313" key="2">
    <source>
        <dbReference type="EMBL" id="GIH99185.1"/>
    </source>
</evidence>
<feature type="region of interest" description="Disordered" evidence="1">
    <location>
        <begin position="30"/>
        <end position="80"/>
    </location>
</feature>
<evidence type="ECO:0000313" key="3">
    <source>
        <dbReference type="Proteomes" id="UP000634476"/>
    </source>
</evidence>
<name>A0A8J3WRH5_9ACTN</name>
<reference evidence="2" key="1">
    <citation type="submission" date="2021-01" db="EMBL/GenBank/DDBJ databases">
        <title>Whole genome shotgun sequence of Planobispora takensis NBRC 109077.</title>
        <authorList>
            <person name="Komaki H."/>
            <person name="Tamura T."/>
        </authorList>
    </citation>
    <scope>NUCLEOTIDE SEQUENCE</scope>
    <source>
        <strain evidence="2">NBRC 109077</strain>
    </source>
</reference>
<dbReference type="AlphaFoldDB" id="A0A8J3WRH5"/>
<dbReference type="Proteomes" id="UP000634476">
    <property type="component" value="Unassembled WGS sequence"/>
</dbReference>